<evidence type="ECO:0000313" key="14">
    <source>
        <dbReference type="EMBL" id="UUP16862.1"/>
    </source>
</evidence>
<feature type="region of interest" description="Disordered" evidence="12">
    <location>
        <begin position="473"/>
        <end position="535"/>
    </location>
</feature>
<dbReference type="Proteomes" id="UP001342418">
    <property type="component" value="Chromosome"/>
</dbReference>
<evidence type="ECO:0000256" key="12">
    <source>
        <dbReference type="SAM" id="MobiDB-lite"/>
    </source>
</evidence>
<feature type="region of interest" description="Disordered" evidence="12">
    <location>
        <begin position="364"/>
        <end position="443"/>
    </location>
</feature>
<keyword evidence="4" id="KW-0479">Metal-binding</keyword>
<name>A0ABY5MHH4_9HYPH</name>
<evidence type="ECO:0000256" key="7">
    <source>
        <dbReference type="ARBA" id="ARBA00022833"/>
    </source>
</evidence>
<dbReference type="SUPFAM" id="SSF55166">
    <property type="entry name" value="Hedgehog/DD-peptidase"/>
    <property type="match status" value="1"/>
</dbReference>
<comment type="pathway">
    <text evidence="2">Cell wall biogenesis; cell wall polysaccharide biosynthesis.</text>
</comment>
<comment type="similarity">
    <text evidence="10">Belongs to the peptidase M15 family.</text>
</comment>
<dbReference type="CDD" id="cd14844">
    <property type="entry name" value="Zn-DD-carboxypeptidase_like"/>
    <property type="match status" value="1"/>
</dbReference>
<evidence type="ECO:0000256" key="6">
    <source>
        <dbReference type="ARBA" id="ARBA00022801"/>
    </source>
</evidence>
<keyword evidence="8" id="KW-0482">Metalloprotease</keyword>
<dbReference type="PANTHER" id="PTHR37425:SF1">
    <property type="entry name" value="OUTER MEMBRANE PROTEIN"/>
    <property type="match status" value="1"/>
</dbReference>
<evidence type="ECO:0000256" key="3">
    <source>
        <dbReference type="ARBA" id="ARBA00022670"/>
    </source>
</evidence>
<evidence type="ECO:0000256" key="9">
    <source>
        <dbReference type="ARBA" id="ARBA00023316"/>
    </source>
</evidence>
<accession>A0ABY5MHH4</accession>
<dbReference type="InterPro" id="IPR010275">
    <property type="entry name" value="MepK"/>
</dbReference>
<evidence type="ECO:0000256" key="11">
    <source>
        <dbReference type="ARBA" id="ARBA00093666"/>
    </source>
</evidence>
<dbReference type="EMBL" id="CP030941">
    <property type="protein sequence ID" value="UUP16862.1"/>
    <property type="molecule type" value="Genomic_DNA"/>
</dbReference>
<keyword evidence="7" id="KW-0862">Zinc</keyword>
<dbReference type="Gene3D" id="3.30.1380.10">
    <property type="match status" value="1"/>
</dbReference>
<feature type="region of interest" description="Disordered" evidence="12">
    <location>
        <begin position="248"/>
        <end position="284"/>
    </location>
</feature>
<keyword evidence="15" id="KW-1185">Reference proteome</keyword>
<evidence type="ECO:0000256" key="4">
    <source>
        <dbReference type="ARBA" id="ARBA00022723"/>
    </source>
</evidence>
<proteinExistence type="inferred from homology"/>
<comment type="cofactor">
    <cofactor evidence="1">
        <name>Zn(2+)</name>
        <dbReference type="ChEBI" id="CHEBI:29105"/>
    </cofactor>
</comment>
<evidence type="ECO:0000256" key="10">
    <source>
        <dbReference type="ARBA" id="ARBA00093448"/>
    </source>
</evidence>
<feature type="signal peptide" evidence="13">
    <location>
        <begin position="1"/>
        <end position="26"/>
    </location>
</feature>
<organism evidence="14 15">
    <name type="scientific">Nitratireductor thuwali</name>
    <dbReference type="NCBI Taxonomy" id="2267699"/>
    <lineage>
        <taxon>Bacteria</taxon>
        <taxon>Pseudomonadati</taxon>
        <taxon>Pseudomonadota</taxon>
        <taxon>Alphaproteobacteria</taxon>
        <taxon>Hyphomicrobiales</taxon>
        <taxon>Phyllobacteriaceae</taxon>
        <taxon>Nitratireductor</taxon>
    </lineage>
</organism>
<evidence type="ECO:0000313" key="15">
    <source>
        <dbReference type="Proteomes" id="UP001342418"/>
    </source>
</evidence>
<feature type="compositionally biased region" description="Low complexity" evidence="12">
    <location>
        <begin position="259"/>
        <end position="275"/>
    </location>
</feature>
<evidence type="ECO:0000256" key="13">
    <source>
        <dbReference type="SAM" id="SignalP"/>
    </source>
</evidence>
<evidence type="ECO:0000256" key="8">
    <source>
        <dbReference type="ARBA" id="ARBA00023049"/>
    </source>
</evidence>
<evidence type="ECO:0000256" key="5">
    <source>
        <dbReference type="ARBA" id="ARBA00022729"/>
    </source>
</evidence>
<dbReference type="Pfam" id="PF05951">
    <property type="entry name" value="Peptidase_M15_2"/>
    <property type="match status" value="1"/>
</dbReference>
<feature type="chain" id="PRO_5045818346" description="Murein endopeptidase K" evidence="13">
    <location>
        <begin position="27"/>
        <end position="611"/>
    </location>
</feature>
<keyword evidence="5 13" id="KW-0732">Signal</keyword>
<dbReference type="InterPro" id="IPR009045">
    <property type="entry name" value="Zn_M74/Hedgehog-like"/>
</dbReference>
<dbReference type="PANTHER" id="PTHR37425">
    <property type="match status" value="1"/>
</dbReference>
<keyword evidence="3" id="KW-0645">Protease</keyword>
<evidence type="ECO:0000256" key="1">
    <source>
        <dbReference type="ARBA" id="ARBA00001947"/>
    </source>
</evidence>
<feature type="region of interest" description="Disordered" evidence="12">
    <location>
        <begin position="319"/>
        <end position="349"/>
    </location>
</feature>
<evidence type="ECO:0000256" key="2">
    <source>
        <dbReference type="ARBA" id="ARBA00004776"/>
    </source>
</evidence>
<protein>
    <recommendedName>
        <fullName evidence="11">Murein endopeptidase K</fullName>
    </recommendedName>
</protein>
<reference evidence="14 15" key="1">
    <citation type="submission" date="2018-07" db="EMBL/GenBank/DDBJ databases">
        <title>Genome sequence of Nitratireductor thuwali#1536.</title>
        <authorList>
            <person name="Michoud G."/>
            <person name="Merlino G."/>
            <person name="Sefrji F.O."/>
            <person name="Daffonchio D."/>
        </authorList>
    </citation>
    <scope>NUCLEOTIDE SEQUENCE [LARGE SCALE GENOMIC DNA]</scope>
    <source>
        <strain evidence="15">Nit1536</strain>
    </source>
</reference>
<gene>
    <name evidence="14" type="ORF">NTH_01310</name>
</gene>
<sequence>MFGSRSVAAGLLIAIAFMFAAAPASAETRTLKLYFIHTKERAEITYKRNGRYIQSGLNEINRFLRDWRRNEPTKMDPRLLDALWEVYRATGARDYIHVVSAYRSPQTNAMLRSRSSGVAKQSQHMLGKAVDFYIPGVKLASLRNAGLKLEAGGVGYYPRSGSPFIHLDVGNVRHWPRMSRKELMAVFPGGKTLHVPTDGKPLPGYQQALASYEARKRSGGTIQIANENTRPRGRGLLAALFGGGADEEEDIAESTTQVAAAAPRPQAQTARAAPEPQAPEPKAKTPATILAALPARALPLPRTAPRPDVGVGTELAVASAAPTPAQQARAENPGSQPQAGAQEETALAEAPAPDEIPFQFAKPVPVPSPRPDHAAPAVQMAQVEADEDDDLPTATAFVTPTRRPEGSGPADAIAELLASNDGAPRDDAGSALTAAAEQDASPAAVPTEYVVAALADAVPEAKAAVVEAAKTVPMASSASTQGAVEKNAGPISSSPRLAMLEDASKGTASRAIAESARTTPKAAKPGPRDARPEPKPVVVPVKSVRGQLVLSRESVLNKTHRTKTPSFTPKIAEAPSAVYTDGFQQDGMVTDARRFTGKAVTFLSVAKFAAR</sequence>
<keyword evidence="6" id="KW-0378">Hydrolase</keyword>
<keyword evidence="9" id="KW-0961">Cell wall biogenesis/degradation</keyword>